<evidence type="ECO:0000256" key="4">
    <source>
        <dbReference type="ARBA" id="ARBA00022741"/>
    </source>
</evidence>
<name>A0AAW0EMU9_9TRYP</name>
<feature type="compositionally biased region" description="Acidic residues" evidence="9">
    <location>
        <begin position="576"/>
        <end position="593"/>
    </location>
</feature>
<dbReference type="PANTHER" id="PTHR44899:SF3">
    <property type="entry name" value="SERINE_THREONINE-PROTEIN KINASE NEK1"/>
    <property type="match status" value="1"/>
</dbReference>
<reference evidence="11 12" key="1">
    <citation type="journal article" date="2021" name="MBio">
        <title>A New Model Trypanosomatid, Novymonas esmeraldas: Genomic Perception of Its 'Candidatus Pandoraea novymonadis' Endosymbiont.</title>
        <authorList>
            <person name="Zakharova A."/>
            <person name="Saura A."/>
            <person name="Butenko A."/>
            <person name="Podesvova L."/>
            <person name="Warmusova S."/>
            <person name="Kostygov A.Y."/>
            <person name="Nenarokova A."/>
            <person name="Lukes J."/>
            <person name="Opperdoes F.R."/>
            <person name="Yurchenko V."/>
        </authorList>
    </citation>
    <scope>NUCLEOTIDE SEQUENCE [LARGE SCALE GENOMIC DNA]</scope>
    <source>
        <strain evidence="11 12">E262AT.01</strain>
    </source>
</reference>
<feature type="compositionally biased region" description="Basic and acidic residues" evidence="9">
    <location>
        <begin position="393"/>
        <end position="408"/>
    </location>
</feature>
<feature type="domain" description="Protein kinase" evidence="10">
    <location>
        <begin position="1"/>
        <end position="254"/>
    </location>
</feature>
<evidence type="ECO:0000256" key="2">
    <source>
        <dbReference type="ARBA" id="ARBA00022527"/>
    </source>
</evidence>
<dbReference type="InterPro" id="IPR000719">
    <property type="entry name" value="Prot_kinase_dom"/>
</dbReference>
<evidence type="ECO:0000256" key="8">
    <source>
        <dbReference type="ARBA" id="ARBA00048679"/>
    </source>
</evidence>
<dbReference type="InterPro" id="IPR011009">
    <property type="entry name" value="Kinase-like_dom_sf"/>
</dbReference>
<feature type="compositionally biased region" description="Low complexity" evidence="9">
    <location>
        <begin position="290"/>
        <end position="299"/>
    </location>
</feature>
<evidence type="ECO:0000256" key="9">
    <source>
        <dbReference type="SAM" id="MobiDB-lite"/>
    </source>
</evidence>
<feature type="compositionally biased region" description="Low complexity" evidence="9">
    <location>
        <begin position="626"/>
        <end position="635"/>
    </location>
</feature>
<feature type="compositionally biased region" description="Low complexity" evidence="9">
    <location>
        <begin position="326"/>
        <end position="343"/>
    </location>
</feature>
<feature type="region of interest" description="Disordered" evidence="9">
    <location>
        <begin position="455"/>
        <end position="474"/>
    </location>
</feature>
<dbReference type="EMBL" id="JAECZO010000042">
    <property type="protein sequence ID" value="KAK7194782.1"/>
    <property type="molecule type" value="Genomic_DNA"/>
</dbReference>
<dbReference type="AlphaFoldDB" id="A0AAW0EMU9"/>
<keyword evidence="3" id="KW-0808">Transferase</keyword>
<feature type="compositionally biased region" description="Polar residues" evidence="9">
    <location>
        <begin position="636"/>
        <end position="658"/>
    </location>
</feature>
<evidence type="ECO:0000256" key="5">
    <source>
        <dbReference type="ARBA" id="ARBA00022777"/>
    </source>
</evidence>
<organism evidence="11 12">
    <name type="scientific">Novymonas esmeraldas</name>
    <dbReference type="NCBI Taxonomy" id="1808958"/>
    <lineage>
        <taxon>Eukaryota</taxon>
        <taxon>Discoba</taxon>
        <taxon>Euglenozoa</taxon>
        <taxon>Kinetoplastea</taxon>
        <taxon>Metakinetoplastina</taxon>
        <taxon>Trypanosomatida</taxon>
        <taxon>Trypanosomatidae</taxon>
        <taxon>Novymonas</taxon>
    </lineage>
</organism>
<feature type="compositionally biased region" description="Low complexity" evidence="9">
    <location>
        <begin position="351"/>
        <end position="392"/>
    </location>
</feature>
<comment type="catalytic activity">
    <reaction evidence="7">
        <text>L-threonyl-[protein] + ATP = O-phospho-L-threonyl-[protein] + ADP + H(+)</text>
        <dbReference type="Rhea" id="RHEA:46608"/>
        <dbReference type="Rhea" id="RHEA-COMP:11060"/>
        <dbReference type="Rhea" id="RHEA-COMP:11605"/>
        <dbReference type="ChEBI" id="CHEBI:15378"/>
        <dbReference type="ChEBI" id="CHEBI:30013"/>
        <dbReference type="ChEBI" id="CHEBI:30616"/>
        <dbReference type="ChEBI" id="CHEBI:61977"/>
        <dbReference type="ChEBI" id="CHEBI:456216"/>
        <dbReference type="EC" id="2.7.11.1"/>
    </reaction>
</comment>
<evidence type="ECO:0000256" key="1">
    <source>
        <dbReference type="ARBA" id="ARBA00012513"/>
    </source>
</evidence>
<evidence type="ECO:0000313" key="12">
    <source>
        <dbReference type="Proteomes" id="UP001430356"/>
    </source>
</evidence>
<evidence type="ECO:0000256" key="6">
    <source>
        <dbReference type="ARBA" id="ARBA00022840"/>
    </source>
</evidence>
<gene>
    <name evidence="11" type="ORF">NESM_000398500</name>
</gene>
<dbReference type="Proteomes" id="UP001430356">
    <property type="component" value="Unassembled WGS sequence"/>
</dbReference>
<dbReference type="GO" id="GO:0005524">
    <property type="term" value="F:ATP binding"/>
    <property type="evidence" value="ECO:0007669"/>
    <property type="project" value="UniProtKB-KW"/>
</dbReference>
<dbReference type="SMART" id="SM00220">
    <property type="entry name" value="S_TKc"/>
    <property type="match status" value="1"/>
</dbReference>
<dbReference type="Gene3D" id="1.10.510.10">
    <property type="entry name" value="Transferase(Phosphotransferase) domain 1"/>
    <property type="match status" value="1"/>
</dbReference>
<sequence>MIRKKVLSIGTNSATLLVQDTESGGALRVLRRVSVAGWADAEVSAAGRLYEELRRSRLRGFVPIHTVLVQSSFLSVVASYAAEGDVTTLIEEEESNPLEESSVLRWLCACALAMRQLHTHKLFFPGLSSDRLFLDHHTGGTANVLLGVPLPLPVYYAQLMERKRSGVRVELDYPPEVLAVATADRGGGRSGVGYHPTLSDVWCLGRLGVVLLTAKGTNMARRSGSTRQLLSRMMADEPATRPSMESVVQSLVALAGNVSLGQPPWPSQAAAAPVAASSAPPLLSRQQPMASPGCSSTSASPPPSTLADTRSTSGGGAGRPRHITTAASHGTPPSSHPPSSATSSPPPPELPSTRAPDSRRPAAVAPAPAAETSAPVPTAQASPPTPTRAAAALHRDPASARLSHAVDDSWHRRAGEKFEQLQRMNASPPKQHHIVGDAAHGEYGHHRLRGSTGGLVNMTSLSPRRNGRGTPVDNKTHLLDEMLAEQEELRRRAEGRHASPQSRIEDAQQLHRDNLRQLRLETAARQQEMRKHFTQWQRQNNQRLAESGNVEVIDHDGVVIVAPRPAPPLDYTTPPTEEEEEGEVEEAEAEVEGMESSAVAEDEHSALLPRTTLQLTTTTTATAAAALSRHATPTANAQLTRYTGSTPRRSYTPSSAAPGTSALRSAASPRAPPQPQLASAQPYPRPGSDLPGPSARVLNGDGDSEPRPGGRASADRGTLSAVEWSIDGIRSTLRTLLRHRDLYGETMQEVAMFVSQPEEARLAVRANEVFMKRLRKLLRDDAVFFGAAPLCAQLVALEGLDSTLRSFPRAYANR</sequence>
<proteinExistence type="predicted"/>
<feature type="region of interest" description="Disordered" evidence="9">
    <location>
        <begin position="489"/>
        <end position="508"/>
    </location>
</feature>
<protein>
    <recommendedName>
        <fullName evidence="1">non-specific serine/threonine protein kinase</fullName>
        <ecNumber evidence="1">2.7.11.1</ecNumber>
    </recommendedName>
</protein>
<evidence type="ECO:0000259" key="10">
    <source>
        <dbReference type="PROSITE" id="PS50011"/>
    </source>
</evidence>
<keyword evidence="6" id="KW-0067">ATP-binding</keyword>
<dbReference type="PANTHER" id="PTHR44899">
    <property type="entry name" value="CAMK FAMILY PROTEIN KINASE"/>
    <property type="match status" value="1"/>
</dbReference>
<evidence type="ECO:0000256" key="3">
    <source>
        <dbReference type="ARBA" id="ARBA00022679"/>
    </source>
</evidence>
<feature type="region of interest" description="Disordered" evidence="9">
    <location>
        <begin position="626"/>
        <end position="717"/>
    </location>
</feature>
<comment type="caution">
    <text evidence="11">The sequence shown here is derived from an EMBL/GenBank/DDBJ whole genome shotgun (WGS) entry which is preliminary data.</text>
</comment>
<feature type="region of interest" description="Disordered" evidence="9">
    <location>
        <begin position="562"/>
        <end position="613"/>
    </location>
</feature>
<accession>A0AAW0EMU9</accession>
<dbReference type="PROSITE" id="PS50011">
    <property type="entry name" value="PROTEIN_KINASE_DOM"/>
    <property type="match status" value="1"/>
</dbReference>
<keyword evidence="2" id="KW-0723">Serine/threonine-protein kinase</keyword>
<dbReference type="InterPro" id="IPR051131">
    <property type="entry name" value="NEK_Ser/Thr_kinase_NIMA"/>
</dbReference>
<dbReference type="GO" id="GO:0004674">
    <property type="term" value="F:protein serine/threonine kinase activity"/>
    <property type="evidence" value="ECO:0007669"/>
    <property type="project" value="UniProtKB-KW"/>
</dbReference>
<evidence type="ECO:0000313" key="11">
    <source>
        <dbReference type="EMBL" id="KAK7194782.1"/>
    </source>
</evidence>
<dbReference type="EC" id="2.7.11.1" evidence="1"/>
<keyword evidence="5" id="KW-0418">Kinase</keyword>
<comment type="catalytic activity">
    <reaction evidence="8">
        <text>L-seryl-[protein] + ATP = O-phospho-L-seryl-[protein] + ADP + H(+)</text>
        <dbReference type="Rhea" id="RHEA:17989"/>
        <dbReference type="Rhea" id="RHEA-COMP:9863"/>
        <dbReference type="Rhea" id="RHEA-COMP:11604"/>
        <dbReference type="ChEBI" id="CHEBI:15378"/>
        <dbReference type="ChEBI" id="CHEBI:29999"/>
        <dbReference type="ChEBI" id="CHEBI:30616"/>
        <dbReference type="ChEBI" id="CHEBI:83421"/>
        <dbReference type="ChEBI" id="CHEBI:456216"/>
        <dbReference type="EC" id="2.7.11.1"/>
    </reaction>
</comment>
<evidence type="ECO:0000256" key="7">
    <source>
        <dbReference type="ARBA" id="ARBA00047899"/>
    </source>
</evidence>
<feature type="region of interest" description="Disordered" evidence="9">
    <location>
        <begin position="278"/>
        <end position="408"/>
    </location>
</feature>
<dbReference type="SUPFAM" id="SSF56112">
    <property type="entry name" value="Protein kinase-like (PK-like)"/>
    <property type="match status" value="1"/>
</dbReference>
<keyword evidence="4" id="KW-0547">Nucleotide-binding</keyword>
<keyword evidence="12" id="KW-1185">Reference proteome</keyword>